<feature type="region of interest" description="Disordered" evidence="1">
    <location>
        <begin position="26"/>
        <end position="68"/>
    </location>
</feature>
<protein>
    <submittedName>
        <fullName evidence="2">Uncharacterized protein</fullName>
    </submittedName>
</protein>
<accession>A0A840P774</accession>
<keyword evidence="3" id="KW-1185">Reference proteome</keyword>
<dbReference type="AlphaFoldDB" id="A0A840P774"/>
<gene>
    <name evidence="2" type="ORF">HNP84_002788</name>
</gene>
<dbReference type="RefSeq" id="WP_185050031.1">
    <property type="nucleotide sequence ID" value="NZ_BAABIX010000010.1"/>
</dbReference>
<organism evidence="2 3">
    <name type="scientific">Thermocatellispora tengchongensis</name>
    <dbReference type="NCBI Taxonomy" id="1073253"/>
    <lineage>
        <taxon>Bacteria</taxon>
        <taxon>Bacillati</taxon>
        <taxon>Actinomycetota</taxon>
        <taxon>Actinomycetes</taxon>
        <taxon>Streptosporangiales</taxon>
        <taxon>Streptosporangiaceae</taxon>
        <taxon>Thermocatellispora</taxon>
    </lineage>
</organism>
<name>A0A840P774_9ACTN</name>
<dbReference type="EMBL" id="JACHGN010000005">
    <property type="protein sequence ID" value="MBB5133067.1"/>
    <property type="molecule type" value="Genomic_DNA"/>
</dbReference>
<feature type="compositionally biased region" description="Gly residues" evidence="1">
    <location>
        <begin position="39"/>
        <end position="50"/>
    </location>
</feature>
<proteinExistence type="predicted"/>
<sequence>MAVVAALAMAAGVVWAVVFRGGDQAGGTAPVSAPTAGAGQTGEPGEGAGGAEEDEAPVASEPAGDPAVAAEQAQAVDEILSDSGGARAGLGPALDQVRGCEQAQAGIATIQRITDGREEQVAQVEGLVVDAIADGETLKARLSAALGASLEADRRFLAWARRQAQDCTSAWPQDPDYKRGLAASDRATEAKKEFLAMWNPLAREHSLPERAVHEI</sequence>
<reference evidence="2 3" key="1">
    <citation type="submission" date="2020-08" db="EMBL/GenBank/DDBJ databases">
        <title>Genomic Encyclopedia of Type Strains, Phase IV (KMG-IV): sequencing the most valuable type-strain genomes for metagenomic binning, comparative biology and taxonomic classification.</title>
        <authorList>
            <person name="Goeker M."/>
        </authorList>
    </citation>
    <scope>NUCLEOTIDE SEQUENCE [LARGE SCALE GENOMIC DNA]</scope>
    <source>
        <strain evidence="2 3">DSM 45615</strain>
    </source>
</reference>
<feature type="compositionally biased region" description="Low complexity" evidence="1">
    <location>
        <begin position="57"/>
        <end position="68"/>
    </location>
</feature>
<dbReference type="Proteomes" id="UP000578449">
    <property type="component" value="Unassembled WGS sequence"/>
</dbReference>
<evidence type="ECO:0000313" key="2">
    <source>
        <dbReference type="EMBL" id="MBB5133067.1"/>
    </source>
</evidence>
<comment type="caution">
    <text evidence="2">The sequence shown here is derived from an EMBL/GenBank/DDBJ whole genome shotgun (WGS) entry which is preliminary data.</text>
</comment>
<evidence type="ECO:0000256" key="1">
    <source>
        <dbReference type="SAM" id="MobiDB-lite"/>
    </source>
</evidence>
<evidence type="ECO:0000313" key="3">
    <source>
        <dbReference type="Proteomes" id="UP000578449"/>
    </source>
</evidence>